<proteinExistence type="predicted"/>
<evidence type="ECO:0000256" key="2">
    <source>
        <dbReference type="SAM" id="SignalP"/>
    </source>
</evidence>
<dbReference type="HOGENOM" id="CLU_108401_0_0_11"/>
<evidence type="ECO:0000313" key="4">
    <source>
        <dbReference type="Proteomes" id="UP000011723"/>
    </source>
</evidence>
<feature type="signal peptide" evidence="2">
    <location>
        <begin position="1"/>
        <end position="23"/>
    </location>
</feature>
<evidence type="ECO:0000313" key="3">
    <source>
        <dbReference type="EMBL" id="AGF72348.1"/>
    </source>
</evidence>
<dbReference type="KEGG" id="chn:A605_06730"/>
<reference evidence="3 4" key="1">
    <citation type="journal article" date="2012" name="Stand. Genomic Sci.">
        <title>Genome sequence of the halotolerant bacterium Corynebacterium halotolerans type strain YIM 70093(T) (= DSM 44683(T)).</title>
        <authorList>
            <person name="Ruckert C."/>
            <person name="Albersmeier A."/>
            <person name="Al-Dilaimi A."/>
            <person name="Niehaus K."/>
            <person name="Szczepanowski R."/>
            <person name="Kalinowski J."/>
        </authorList>
    </citation>
    <scope>NUCLEOTIDE SEQUENCE [LARGE SCALE GENOMIC DNA]</scope>
    <source>
        <strain evidence="3">YIM 70093</strain>
    </source>
</reference>
<dbReference type="eggNOG" id="COG0515">
    <property type="taxonomic scope" value="Bacteria"/>
</dbReference>
<sequence length="179" mass="18185">MKLRTTTPRLLTTLAAAGTLTLAGCTGGDDGAVAPETVTATETAATNGDPAAPAAEATVTEDASAAPTDDVPADDLPYGPVGSEVTIAGESATVCIHGDGWGTNIWAGNANTSCEFVSEAHQALVEGLNATEDNIRNHLREQVTVNSPVTGQDYVLTCVPRGERLVTCSGGEGAAVHFY</sequence>
<gene>
    <name evidence="3" type="ORF">A605_06730</name>
</gene>
<dbReference type="Proteomes" id="UP000011723">
    <property type="component" value="Chromosome"/>
</dbReference>
<dbReference type="EMBL" id="CP003697">
    <property type="protein sequence ID" value="AGF72348.1"/>
    <property type="molecule type" value="Genomic_DNA"/>
</dbReference>
<dbReference type="RefSeq" id="WP_015400767.1">
    <property type="nucleotide sequence ID" value="NC_020302.1"/>
</dbReference>
<feature type="compositionally biased region" description="Low complexity" evidence="1">
    <location>
        <begin position="45"/>
        <end position="63"/>
    </location>
</feature>
<protein>
    <recommendedName>
        <fullName evidence="5">Secreted protein</fullName>
    </recommendedName>
</protein>
<feature type="chain" id="PRO_5038653314" description="Secreted protein" evidence="2">
    <location>
        <begin position="24"/>
        <end position="179"/>
    </location>
</feature>
<evidence type="ECO:0000256" key="1">
    <source>
        <dbReference type="SAM" id="MobiDB-lite"/>
    </source>
</evidence>
<feature type="region of interest" description="Disordered" evidence="1">
    <location>
        <begin position="45"/>
        <end position="74"/>
    </location>
</feature>
<name>M1NLS1_9CORY</name>
<dbReference type="PROSITE" id="PS51257">
    <property type="entry name" value="PROKAR_LIPOPROTEIN"/>
    <property type="match status" value="1"/>
</dbReference>
<dbReference type="STRING" id="1121362.A605_06730"/>
<dbReference type="PATRIC" id="fig|1121362.3.peg.1358"/>
<dbReference type="AlphaFoldDB" id="M1NLS1"/>
<evidence type="ECO:0008006" key="5">
    <source>
        <dbReference type="Google" id="ProtNLM"/>
    </source>
</evidence>
<keyword evidence="2" id="KW-0732">Signal</keyword>
<accession>M1NLS1</accession>
<keyword evidence="4" id="KW-1185">Reference proteome</keyword>
<organism evidence="3 4">
    <name type="scientific">Corynebacterium halotolerans YIM 70093 = DSM 44683</name>
    <dbReference type="NCBI Taxonomy" id="1121362"/>
    <lineage>
        <taxon>Bacteria</taxon>
        <taxon>Bacillati</taxon>
        <taxon>Actinomycetota</taxon>
        <taxon>Actinomycetes</taxon>
        <taxon>Mycobacteriales</taxon>
        <taxon>Corynebacteriaceae</taxon>
        <taxon>Corynebacterium</taxon>
    </lineage>
</organism>